<gene>
    <name evidence="9" type="ORF">NMOB1V02_LOCUS4376</name>
</gene>
<organism evidence="9">
    <name type="scientific">Notodromas monacha</name>
    <dbReference type="NCBI Taxonomy" id="399045"/>
    <lineage>
        <taxon>Eukaryota</taxon>
        <taxon>Metazoa</taxon>
        <taxon>Ecdysozoa</taxon>
        <taxon>Arthropoda</taxon>
        <taxon>Crustacea</taxon>
        <taxon>Oligostraca</taxon>
        <taxon>Ostracoda</taxon>
        <taxon>Podocopa</taxon>
        <taxon>Podocopida</taxon>
        <taxon>Cypridocopina</taxon>
        <taxon>Cypridoidea</taxon>
        <taxon>Cyprididae</taxon>
        <taxon>Notodromas</taxon>
    </lineage>
</organism>
<dbReference type="GO" id="GO:0031901">
    <property type="term" value="C:early endosome membrane"/>
    <property type="evidence" value="ECO:0007669"/>
    <property type="project" value="TreeGrafter"/>
</dbReference>
<dbReference type="Proteomes" id="UP000678499">
    <property type="component" value="Unassembled WGS sequence"/>
</dbReference>
<evidence type="ECO:0000256" key="3">
    <source>
        <dbReference type="ARBA" id="ARBA00022840"/>
    </source>
</evidence>
<dbReference type="GO" id="GO:0005886">
    <property type="term" value="C:plasma membrane"/>
    <property type="evidence" value="ECO:0007669"/>
    <property type="project" value="TreeGrafter"/>
</dbReference>
<dbReference type="SMART" id="SM00220">
    <property type="entry name" value="S_TKc"/>
    <property type="match status" value="1"/>
</dbReference>
<dbReference type="InterPro" id="IPR027267">
    <property type="entry name" value="AH/BAR_dom_sf"/>
</dbReference>
<dbReference type="PANTHER" id="PTHR46596">
    <property type="entry name" value="SORTING NEXIN-4"/>
    <property type="match status" value="1"/>
</dbReference>
<dbReference type="PROSITE" id="PS00108">
    <property type="entry name" value="PROTEIN_KINASE_ST"/>
    <property type="match status" value="1"/>
</dbReference>
<evidence type="ECO:0000259" key="8">
    <source>
        <dbReference type="PROSITE" id="PS50195"/>
    </source>
</evidence>
<evidence type="ECO:0000256" key="4">
    <source>
        <dbReference type="PROSITE-ProRule" id="PRU10141"/>
    </source>
</evidence>
<dbReference type="EMBL" id="OA882703">
    <property type="protein sequence ID" value="CAD7276621.1"/>
    <property type="molecule type" value="Genomic_DNA"/>
</dbReference>
<dbReference type="InterPro" id="IPR001683">
    <property type="entry name" value="PX_dom"/>
</dbReference>
<feature type="compositionally biased region" description="Polar residues" evidence="6">
    <location>
        <begin position="412"/>
        <end position="422"/>
    </location>
</feature>
<keyword evidence="5" id="KW-0175">Coiled coil</keyword>
<dbReference type="GO" id="GO:2000786">
    <property type="term" value="P:positive regulation of autophagosome assembly"/>
    <property type="evidence" value="ECO:0007669"/>
    <property type="project" value="TreeGrafter"/>
</dbReference>
<dbReference type="OrthoDB" id="346907at2759"/>
<feature type="compositionally biased region" description="Gly residues" evidence="6">
    <location>
        <begin position="753"/>
        <end position="764"/>
    </location>
</feature>
<dbReference type="InterPro" id="IPR000719">
    <property type="entry name" value="Prot_kinase_dom"/>
</dbReference>
<comment type="similarity">
    <text evidence="1">Belongs to the sorting nexin family.</text>
</comment>
<dbReference type="FunFam" id="3.30.200.20:FF:000149">
    <property type="entry name" value="serine/threonine-protein kinase unc-51 isoform X1"/>
    <property type="match status" value="1"/>
</dbReference>
<dbReference type="SUPFAM" id="SSF64268">
    <property type="entry name" value="PX domain"/>
    <property type="match status" value="1"/>
</dbReference>
<name>A0A7R9GBV0_9CRUS</name>
<reference evidence="9" key="1">
    <citation type="submission" date="2020-11" db="EMBL/GenBank/DDBJ databases">
        <authorList>
            <person name="Tran Van P."/>
        </authorList>
    </citation>
    <scope>NUCLEOTIDE SEQUENCE</scope>
</reference>
<keyword evidence="10" id="KW-1185">Reference proteome</keyword>
<dbReference type="Pfam" id="PF00787">
    <property type="entry name" value="PX"/>
    <property type="match status" value="1"/>
</dbReference>
<protein>
    <recommendedName>
        <fullName evidence="11">Non-specific serine/threonine protein kinase</fullName>
    </recommendedName>
</protein>
<dbReference type="GO" id="GO:0015031">
    <property type="term" value="P:protein transport"/>
    <property type="evidence" value="ECO:0007669"/>
    <property type="project" value="InterPro"/>
</dbReference>
<evidence type="ECO:0000256" key="6">
    <source>
        <dbReference type="SAM" id="MobiDB-lite"/>
    </source>
</evidence>
<dbReference type="SUPFAM" id="SSF56112">
    <property type="entry name" value="Protein kinase-like (PK-like)"/>
    <property type="match status" value="1"/>
</dbReference>
<dbReference type="SMART" id="SM00312">
    <property type="entry name" value="PX"/>
    <property type="match status" value="1"/>
</dbReference>
<evidence type="ECO:0000256" key="5">
    <source>
        <dbReference type="SAM" id="Coils"/>
    </source>
</evidence>
<dbReference type="PROSITE" id="PS00107">
    <property type="entry name" value="PROTEIN_KINASE_ATP"/>
    <property type="match status" value="1"/>
</dbReference>
<sequence>MAKAQLDTIGCYQYNSRDMIGHGAFAVVFRGKHVDNPHDIVAIKCIQKKNIAKSKSLLEKEIRILSHLTAVKHENIVALLDYKETSQCVYLVMEYCNGGDLGDYLQLNGTLSEEVIKLFLRQLALAMKALNAKGIVHRDLKPQNILLSAPSPTPGGEPERNPPPHKILLKIADFGFARFLQDGVMAATLCGSPMYMAPEVIMSLPYDSKADLWSLGTIIYQCLVGKAPFQATSPPALKQFYEKSPNLKPKLPPKTSPELKDLLMRMLRRDAKDRMDFDELLRHSFLCDDAKISSPWLFEKNVQPPFCNPSGTPSNVDLRDASPPRGLEEEVVDDFVIVPDNLPSTTAGSVRRRVTSESPPSDKSSKASRPTSEPIPVPSQKAAYEQIQSSLQNSESSMSHCGSPKPKATVGSLPSPQKTSVRGRSISSPSPPIFSKVGESKTSPIAMRRVASTDLYEDVASLSPPSVQFTVGTPPKGRTSSAGIYGSNSSLNRMFGTSPPQGTFLASGACGGRAIVPTSPTSPLRRSGVSPPNWPELLRGSNQMRGFFAGHPSGDHSPHRAQTLPDFNQGRNYLGAYQTDYISQELMFPGDAGGRIVLGSVPCRRRSCGVITASPDSGYSPTRHMSAGDMCSPPDFRGVMFSAPELPEDTLLEREHNETLARLQLVLALADCVIELGEETKAPAALMTNSVLHAAGGGGQQSPTKPWGKPGRLSPLSPTEGDFGMHEKLETVREEKNVIEGAASGGADEDNEGSGGCVEGARGGSGRRRDEEFLEERPVSELEQTAQRLALLLKACRLLAAALHLARDEMTARRLQSSSAVRQVVSDLHMRFQSCLAKVHKVYDAGPHSRDELHQCLGLISADKLLYQHAIQMCQAAALDELVGVSHKSCLKYQTAQILLHCLAQTAKHPRDRELLNHYKRSVEKRLLLLQQQGFVLAVNQSSVELNLLFVVKMMNESVEVDAEKCEDAAEAALENVSISPVVGHKPPLLEFASVNIVDTERRMTESLSLKDYYMVFLIETKKIKDGFSPVADATCQVRQMAQFSSVWRRYREFEWLRFYLESRHPEILMPPLPEKRATFPWTMTPGDNFDAGFVERRRLALEGFLLRIGNHAKLSNDPGFLAFLQDDALDTSGLDLWEKADAKFRNLNASLRVHGSSKPFEELRNYASDLSSNLETILDKRAKLAERTFGIHKLHGNYGRVFSEWSGIEKQLGDSFQTMGHHMDNYASWIESCLEEEESVCDLIKEYYFYADSLKSMCDKHDVARFEVERSEECRLSKNRDREAVASGKNPNSFLSRFLLGTGYTEEEKESRLQQLDQDIEEATTRKEFAVENLKKFEEISAEELAAFKLQKDKDLNAALIQYAKVQLDIAKKGLKTWLHIQETLEKA</sequence>
<feature type="coiled-coil region" evidence="5">
    <location>
        <begin position="1307"/>
        <end position="1341"/>
    </location>
</feature>
<dbReference type="InterPro" id="IPR048941">
    <property type="entry name" value="ATG1-like_MIT2"/>
</dbReference>
<dbReference type="GO" id="GO:0005524">
    <property type="term" value="F:ATP binding"/>
    <property type="evidence" value="ECO:0007669"/>
    <property type="project" value="UniProtKB-UniRule"/>
</dbReference>
<dbReference type="Gene3D" id="1.10.510.10">
    <property type="entry name" value="Transferase(Phosphotransferase) domain 1"/>
    <property type="match status" value="1"/>
</dbReference>
<accession>A0A7R9GBV0</accession>
<feature type="region of interest" description="Disordered" evidence="6">
    <location>
        <begin position="743"/>
        <end position="780"/>
    </location>
</feature>
<dbReference type="InterPro" id="IPR034783">
    <property type="entry name" value="SNX4"/>
</dbReference>
<evidence type="ECO:0000256" key="1">
    <source>
        <dbReference type="ARBA" id="ARBA00010883"/>
    </source>
</evidence>
<dbReference type="GO" id="GO:0004672">
    <property type="term" value="F:protein kinase activity"/>
    <property type="evidence" value="ECO:0007669"/>
    <property type="project" value="InterPro"/>
</dbReference>
<dbReference type="Gene3D" id="3.30.200.20">
    <property type="entry name" value="Phosphorylase Kinase, domain 1"/>
    <property type="match status" value="1"/>
</dbReference>
<dbReference type="PANTHER" id="PTHR46596:SF1">
    <property type="entry name" value="SORTING NEXIN-4"/>
    <property type="match status" value="1"/>
</dbReference>
<feature type="binding site" evidence="4">
    <location>
        <position position="44"/>
    </location>
    <ligand>
        <name>ATP</name>
        <dbReference type="ChEBI" id="CHEBI:30616"/>
    </ligand>
</feature>
<dbReference type="InterPro" id="IPR036871">
    <property type="entry name" value="PX_dom_sf"/>
</dbReference>
<feature type="region of interest" description="Disordered" evidence="6">
    <location>
        <begin position="330"/>
        <end position="438"/>
    </location>
</feature>
<dbReference type="CDD" id="cd14120">
    <property type="entry name" value="STKc_ULK1_2-like"/>
    <property type="match status" value="1"/>
</dbReference>
<evidence type="ECO:0008006" key="11">
    <source>
        <dbReference type="Google" id="ProtNLM"/>
    </source>
</evidence>
<keyword evidence="2 4" id="KW-0547">Nucleotide-binding</keyword>
<dbReference type="InterPro" id="IPR011009">
    <property type="entry name" value="Kinase-like_dom_sf"/>
</dbReference>
<evidence type="ECO:0000256" key="2">
    <source>
        <dbReference type="ARBA" id="ARBA00022741"/>
    </source>
</evidence>
<dbReference type="Gene3D" id="3.30.1520.10">
    <property type="entry name" value="Phox-like domain"/>
    <property type="match status" value="1"/>
</dbReference>
<feature type="compositionally biased region" description="Basic and acidic residues" evidence="6">
    <location>
        <begin position="767"/>
        <end position="780"/>
    </location>
</feature>
<dbReference type="PROSITE" id="PS50011">
    <property type="entry name" value="PROTEIN_KINASE_DOM"/>
    <property type="match status" value="1"/>
</dbReference>
<evidence type="ECO:0000313" key="9">
    <source>
        <dbReference type="EMBL" id="CAD7276621.1"/>
    </source>
</evidence>
<dbReference type="Pfam" id="PF00069">
    <property type="entry name" value="Pkinase"/>
    <property type="match status" value="1"/>
</dbReference>
<proteinExistence type="inferred from homology"/>
<dbReference type="EMBL" id="CAJPEX010000666">
    <property type="protein sequence ID" value="CAG0916773.1"/>
    <property type="molecule type" value="Genomic_DNA"/>
</dbReference>
<dbReference type="PROSITE" id="PS50195">
    <property type="entry name" value="PX"/>
    <property type="match status" value="1"/>
</dbReference>
<keyword evidence="3 4" id="KW-0067">ATP-binding</keyword>
<dbReference type="Pfam" id="PF21127">
    <property type="entry name" value="ATG1-like_MIT2"/>
    <property type="match status" value="1"/>
</dbReference>
<dbReference type="InterPro" id="IPR017441">
    <property type="entry name" value="Protein_kinase_ATP_BS"/>
</dbReference>
<feature type="compositionally biased region" description="Low complexity" evidence="6">
    <location>
        <begin position="386"/>
        <end position="399"/>
    </location>
</feature>
<evidence type="ECO:0000313" key="10">
    <source>
        <dbReference type="Proteomes" id="UP000678499"/>
    </source>
</evidence>
<dbReference type="Gene3D" id="1.20.1270.60">
    <property type="entry name" value="Arfaptin homology (AH) domain/BAR domain"/>
    <property type="match status" value="1"/>
</dbReference>
<dbReference type="FunFam" id="1.10.510.10:FF:000493">
    <property type="entry name" value="serine/threonine-protein kinase unc-51 isoform X2"/>
    <property type="match status" value="1"/>
</dbReference>
<dbReference type="GO" id="GO:0031201">
    <property type="term" value="C:SNARE complex"/>
    <property type="evidence" value="ECO:0007669"/>
    <property type="project" value="TreeGrafter"/>
</dbReference>
<dbReference type="InterPro" id="IPR008271">
    <property type="entry name" value="Ser/Thr_kinase_AS"/>
</dbReference>
<dbReference type="GO" id="GO:0032266">
    <property type="term" value="F:phosphatidylinositol-3-phosphate binding"/>
    <property type="evidence" value="ECO:0007669"/>
    <property type="project" value="TreeGrafter"/>
</dbReference>
<feature type="domain" description="Protein kinase" evidence="7">
    <location>
        <begin position="14"/>
        <end position="286"/>
    </location>
</feature>
<feature type="domain" description="PX" evidence="8">
    <location>
        <begin position="995"/>
        <end position="1132"/>
    </location>
</feature>
<feature type="compositionally biased region" description="Polar residues" evidence="6">
    <location>
        <begin position="356"/>
        <end position="371"/>
    </location>
</feature>
<evidence type="ECO:0000259" key="7">
    <source>
        <dbReference type="PROSITE" id="PS50011"/>
    </source>
</evidence>